<dbReference type="Gene3D" id="1.20.1280.50">
    <property type="match status" value="1"/>
</dbReference>
<dbReference type="Pfam" id="PF12937">
    <property type="entry name" value="F-box-like"/>
    <property type="match status" value="1"/>
</dbReference>
<dbReference type="InterPro" id="IPR036047">
    <property type="entry name" value="F-box-like_dom_sf"/>
</dbReference>
<reference evidence="2 3" key="1">
    <citation type="submission" date="2014-04" db="EMBL/GenBank/DDBJ databases">
        <authorList>
            <consortium name="DOE Joint Genome Institute"/>
            <person name="Kuo A."/>
            <person name="Zuccaro A."/>
            <person name="Kohler A."/>
            <person name="Nagy L.G."/>
            <person name="Floudas D."/>
            <person name="Copeland A."/>
            <person name="Barry K.W."/>
            <person name="Cichocki N."/>
            <person name="Veneault-Fourrey C."/>
            <person name="LaButti K."/>
            <person name="Lindquist E.A."/>
            <person name="Lipzen A."/>
            <person name="Lundell T."/>
            <person name="Morin E."/>
            <person name="Murat C."/>
            <person name="Sun H."/>
            <person name="Tunlid A."/>
            <person name="Henrissat B."/>
            <person name="Grigoriev I.V."/>
            <person name="Hibbett D.S."/>
            <person name="Martin F."/>
            <person name="Nordberg H.P."/>
            <person name="Cantor M.N."/>
            <person name="Hua S.X."/>
        </authorList>
    </citation>
    <scope>NUCLEOTIDE SEQUENCE [LARGE SCALE GENOMIC DNA]</scope>
    <source>
        <strain evidence="2 3">MAFF 305830</strain>
    </source>
</reference>
<dbReference type="EMBL" id="KN824280">
    <property type="protein sequence ID" value="KIM32175.1"/>
    <property type="molecule type" value="Genomic_DNA"/>
</dbReference>
<dbReference type="Proteomes" id="UP000054097">
    <property type="component" value="Unassembled WGS sequence"/>
</dbReference>
<dbReference type="SUPFAM" id="SSF81383">
    <property type="entry name" value="F-box domain"/>
    <property type="match status" value="1"/>
</dbReference>
<proteinExistence type="predicted"/>
<organism evidence="2 3">
    <name type="scientific">Serendipita vermifera MAFF 305830</name>
    <dbReference type="NCBI Taxonomy" id="933852"/>
    <lineage>
        <taxon>Eukaryota</taxon>
        <taxon>Fungi</taxon>
        <taxon>Dikarya</taxon>
        <taxon>Basidiomycota</taxon>
        <taxon>Agaricomycotina</taxon>
        <taxon>Agaricomycetes</taxon>
        <taxon>Sebacinales</taxon>
        <taxon>Serendipitaceae</taxon>
        <taxon>Serendipita</taxon>
    </lineage>
</organism>
<gene>
    <name evidence="2" type="ORF">M408DRAFT_326825</name>
</gene>
<evidence type="ECO:0000313" key="3">
    <source>
        <dbReference type="Proteomes" id="UP000054097"/>
    </source>
</evidence>
<feature type="domain" description="F-box" evidence="1">
    <location>
        <begin position="22"/>
        <end position="67"/>
    </location>
</feature>
<keyword evidence="3" id="KW-1185">Reference proteome</keyword>
<dbReference type="STRING" id="933852.A0A0C3B5R8"/>
<dbReference type="HOGENOM" id="CLU_104287_0_0_1"/>
<dbReference type="PROSITE" id="PS50181">
    <property type="entry name" value="FBOX"/>
    <property type="match status" value="1"/>
</dbReference>
<dbReference type="AlphaFoldDB" id="A0A0C3B5R8"/>
<name>A0A0C3B5R8_SERVB</name>
<reference evidence="3" key="2">
    <citation type="submission" date="2015-01" db="EMBL/GenBank/DDBJ databases">
        <title>Evolutionary Origins and Diversification of the Mycorrhizal Mutualists.</title>
        <authorList>
            <consortium name="DOE Joint Genome Institute"/>
            <consortium name="Mycorrhizal Genomics Consortium"/>
            <person name="Kohler A."/>
            <person name="Kuo A."/>
            <person name="Nagy L.G."/>
            <person name="Floudas D."/>
            <person name="Copeland A."/>
            <person name="Barry K.W."/>
            <person name="Cichocki N."/>
            <person name="Veneault-Fourrey C."/>
            <person name="LaButti K."/>
            <person name="Lindquist E.A."/>
            <person name="Lipzen A."/>
            <person name="Lundell T."/>
            <person name="Morin E."/>
            <person name="Murat C."/>
            <person name="Riley R."/>
            <person name="Ohm R."/>
            <person name="Sun H."/>
            <person name="Tunlid A."/>
            <person name="Henrissat B."/>
            <person name="Grigoriev I.V."/>
            <person name="Hibbett D.S."/>
            <person name="Martin F."/>
        </authorList>
    </citation>
    <scope>NUCLEOTIDE SEQUENCE [LARGE SCALE GENOMIC DNA]</scope>
    <source>
        <strain evidence="3">MAFF 305830</strain>
    </source>
</reference>
<accession>A0A0C3B5R8</accession>
<evidence type="ECO:0000313" key="2">
    <source>
        <dbReference type="EMBL" id="KIM32175.1"/>
    </source>
</evidence>
<evidence type="ECO:0000259" key="1">
    <source>
        <dbReference type="PROSITE" id="PS50181"/>
    </source>
</evidence>
<sequence>MTSIDLPTDPELAVDARNADETSPLLNLPQEIVLHILSYLDIYELDCLATLSPILNILSSDPILHRHRLRVVTPSRIGHSLFAQGCHGLLRPTIADLVRMNVMRGIGIERRWRLGVYFYSVQSVKLYESSLRLEHARIVRVLTVHLTKRATPTEQADPLNNVILPSETNSHQVSRRLLPVIARLKWSMKRDGLARRVRAGHGQTDRGTERLRWWLEGGGRVLVHDSERIRLAVCPGVRKFVRLFEGLAAGDAM</sequence>
<dbReference type="InterPro" id="IPR001810">
    <property type="entry name" value="F-box_dom"/>
</dbReference>
<protein>
    <recommendedName>
        <fullName evidence="1">F-box domain-containing protein</fullName>
    </recommendedName>
</protein>
<dbReference type="OrthoDB" id="3219396at2759"/>